<dbReference type="Gramene" id="TKW16652">
    <property type="protein sequence ID" value="TKW16652"/>
    <property type="gene ID" value="SEVIR_5G313400v2"/>
</dbReference>
<dbReference type="Proteomes" id="UP000298652">
    <property type="component" value="Chromosome 5"/>
</dbReference>
<reference evidence="2" key="1">
    <citation type="submission" date="2019-03" db="EMBL/GenBank/DDBJ databases">
        <title>WGS assembly of Setaria viridis.</title>
        <authorList>
            <person name="Huang P."/>
            <person name="Jenkins J."/>
            <person name="Grimwood J."/>
            <person name="Barry K."/>
            <person name="Healey A."/>
            <person name="Mamidi S."/>
            <person name="Sreedasyam A."/>
            <person name="Shu S."/>
            <person name="Feldman M."/>
            <person name="Wu J."/>
            <person name="Yu Y."/>
            <person name="Chen C."/>
            <person name="Johnson J."/>
            <person name="Rokhsar D."/>
            <person name="Baxter I."/>
            <person name="Schmutz J."/>
            <person name="Brutnell T."/>
            <person name="Kellogg E."/>
        </authorList>
    </citation>
    <scope>NUCLEOTIDE SEQUENCE [LARGE SCALE GENOMIC DNA]</scope>
</reference>
<keyword evidence="3" id="KW-1185">Reference proteome</keyword>
<feature type="compositionally biased region" description="Basic and acidic residues" evidence="1">
    <location>
        <begin position="95"/>
        <end position="108"/>
    </location>
</feature>
<organism evidence="2 3">
    <name type="scientific">Setaria viridis</name>
    <name type="common">Green bristlegrass</name>
    <name type="synonym">Setaria italica subsp. viridis</name>
    <dbReference type="NCBI Taxonomy" id="4556"/>
    <lineage>
        <taxon>Eukaryota</taxon>
        <taxon>Viridiplantae</taxon>
        <taxon>Streptophyta</taxon>
        <taxon>Embryophyta</taxon>
        <taxon>Tracheophyta</taxon>
        <taxon>Spermatophyta</taxon>
        <taxon>Magnoliopsida</taxon>
        <taxon>Liliopsida</taxon>
        <taxon>Poales</taxon>
        <taxon>Poaceae</taxon>
        <taxon>PACMAD clade</taxon>
        <taxon>Panicoideae</taxon>
        <taxon>Panicodae</taxon>
        <taxon>Paniceae</taxon>
        <taxon>Cenchrinae</taxon>
        <taxon>Setaria</taxon>
    </lineage>
</organism>
<feature type="region of interest" description="Disordered" evidence="1">
    <location>
        <begin position="26"/>
        <end position="109"/>
    </location>
</feature>
<dbReference type="AlphaFoldDB" id="A0A4U6UM67"/>
<feature type="compositionally biased region" description="Low complexity" evidence="1">
    <location>
        <begin position="26"/>
        <end position="36"/>
    </location>
</feature>
<dbReference type="EMBL" id="CM016556">
    <property type="protein sequence ID" value="TKW16652.1"/>
    <property type="molecule type" value="Genomic_DNA"/>
</dbReference>
<gene>
    <name evidence="2" type="ORF">SEVIR_5G313400v2</name>
</gene>
<name>A0A4U6UM67_SETVI</name>
<evidence type="ECO:0000256" key="1">
    <source>
        <dbReference type="SAM" id="MobiDB-lite"/>
    </source>
</evidence>
<sequence>MAAAAVHRVVTWAPPAGRAVHLSSAAARAAGPLPDHAAARRSPRGAIDTPRGAASESSPSPPPPPPRTARRDAEPEGAEASGGPVVRQAGGQGRQEGHELGEAAEGDKPAAAAAALHCIGREGSPPPEEARILASLAAAAGGCFGRWLALRPFAGGLGPARRDLARDADAARAGRPGS</sequence>
<evidence type="ECO:0000313" key="2">
    <source>
        <dbReference type="EMBL" id="TKW16652.1"/>
    </source>
</evidence>
<feature type="compositionally biased region" description="Basic and acidic residues" evidence="1">
    <location>
        <begin position="160"/>
        <end position="172"/>
    </location>
</feature>
<accession>A0A4U6UM67</accession>
<protein>
    <submittedName>
        <fullName evidence="2">Uncharacterized protein</fullName>
    </submittedName>
</protein>
<proteinExistence type="predicted"/>
<feature type="region of interest" description="Disordered" evidence="1">
    <location>
        <begin position="155"/>
        <end position="178"/>
    </location>
</feature>
<evidence type="ECO:0000313" key="3">
    <source>
        <dbReference type="Proteomes" id="UP000298652"/>
    </source>
</evidence>